<gene>
    <name evidence="14" type="primary">dnaX_1</name>
    <name evidence="11" type="synonym">dnaX</name>
    <name evidence="14" type="ORF">Pan189_06000</name>
</gene>
<dbReference type="NCBIfam" id="TIGR02397">
    <property type="entry name" value="dnaX_nterm"/>
    <property type="match status" value="1"/>
</dbReference>
<feature type="compositionally biased region" description="Basic and acidic residues" evidence="12">
    <location>
        <begin position="465"/>
        <end position="477"/>
    </location>
</feature>
<comment type="catalytic activity">
    <reaction evidence="10 11">
        <text>DNA(n) + a 2'-deoxyribonucleoside 5'-triphosphate = DNA(n+1) + diphosphate</text>
        <dbReference type="Rhea" id="RHEA:22508"/>
        <dbReference type="Rhea" id="RHEA-COMP:17339"/>
        <dbReference type="Rhea" id="RHEA-COMP:17340"/>
        <dbReference type="ChEBI" id="CHEBI:33019"/>
        <dbReference type="ChEBI" id="CHEBI:61560"/>
        <dbReference type="ChEBI" id="CHEBI:173112"/>
        <dbReference type="EC" id="2.7.7.7"/>
    </reaction>
</comment>
<evidence type="ECO:0000256" key="4">
    <source>
        <dbReference type="ARBA" id="ARBA00022705"/>
    </source>
</evidence>
<evidence type="ECO:0000256" key="3">
    <source>
        <dbReference type="ARBA" id="ARBA00022695"/>
    </source>
</evidence>
<evidence type="ECO:0000313" key="15">
    <source>
        <dbReference type="Proteomes" id="UP000317318"/>
    </source>
</evidence>
<comment type="similarity">
    <text evidence="1 11">Belongs to the DnaX/STICHEL family.</text>
</comment>
<dbReference type="FunFam" id="1.10.8.60:FF:000013">
    <property type="entry name" value="DNA polymerase III subunit gamma/tau"/>
    <property type="match status" value="1"/>
</dbReference>
<evidence type="ECO:0000313" key="14">
    <source>
        <dbReference type="EMBL" id="QDT36245.1"/>
    </source>
</evidence>
<dbReference type="SUPFAM" id="SSF48019">
    <property type="entry name" value="post-AAA+ oligomerization domain-like"/>
    <property type="match status" value="1"/>
</dbReference>
<name>A0A517QX60_9PLAN</name>
<feature type="region of interest" description="Disordered" evidence="12">
    <location>
        <begin position="12"/>
        <end position="31"/>
    </location>
</feature>
<dbReference type="EC" id="2.7.7.7" evidence="11"/>
<dbReference type="SMART" id="SM00382">
    <property type="entry name" value="AAA"/>
    <property type="match status" value="1"/>
</dbReference>
<keyword evidence="7" id="KW-0862">Zinc</keyword>
<dbReference type="CDD" id="cd18137">
    <property type="entry name" value="HLD_clamp_pol_III_gamma_tau"/>
    <property type="match status" value="1"/>
</dbReference>
<evidence type="ECO:0000256" key="10">
    <source>
        <dbReference type="ARBA" id="ARBA00049244"/>
    </source>
</evidence>
<keyword evidence="2 11" id="KW-0808">Transferase</keyword>
<evidence type="ECO:0000256" key="1">
    <source>
        <dbReference type="ARBA" id="ARBA00006360"/>
    </source>
</evidence>
<dbReference type="InterPro" id="IPR022754">
    <property type="entry name" value="DNA_pol_III_gamma-3"/>
</dbReference>
<dbReference type="GO" id="GO:0009360">
    <property type="term" value="C:DNA polymerase III complex"/>
    <property type="evidence" value="ECO:0007669"/>
    <property type="project" value="InterPro"/>
</dbReference>
<keyword evidence="4 11" id="KW-0235">DNA replication</keyword>
<keyword evidence="15" id="KW-1185">Reference proteome</keyword>
<dbReference type="NCBIfam" id="NF004046">
    <property type="entry name" value="PRK05563.1"/>
    <property type="match status" value="1"/>
</dbReference>
<dbReference type="EMBL" id="CP036268">
    <property type="protein sequence ID" value="QDT36245.1"/>
    <property type="molecule type" value="Genomic_DNA"/>
</dbReference>
<feature type="region of interest" description="Disordered" evidence="12">
    <location>
        <begin position="444"/>
        <end position="486"/>
    </location>
</feature>
<dbReference type="GO" id="GO:0003887">
    <property type="term" value="F:DNA-directed DNA polymerase activity"/>
    <property type="evidence" value="ECO:0007669"/>
    <property type="project" value="UniProtKB-KW"/>
</dbReference>
<keyword evidence="8 11" id="KW-0067">ATP-binding</keyword>
<dbReference type="AlphaFoldDB" id="A0A517QX60"/>
<dbReference type="FunFam" id="3.40.50.300:FF:000014">
    <property type="entry name" value="DNA polymerase III subunit gamma/tau"/>
    <property type="match status" value="1"/>
</dbReference>
<dbReference type="Proteomes" id="UP000317318">
    <property type="component" value="Chromosome"/>
</dbReference>
<keyword evidence="9 11" id="KW-0239">DNA-directed DNA polymerase</keyword>
<dbReference type="GO" id="GO:0005524">
    <property type="term" value="F:ATP binding"/>
    <property type="evidence" value="ECO:0007669"/>
    <property type="project" value="UniProtKB-KW"/>
</dbReference>
<dbReference type="GO" id="GO:0046872">
    <property type="term" value="F:metal ion binding"/>
    <property type="evidence" value="ECO:0007669"/>
    <property type="project" value="UniProtKB-KW"/>
</dbReference>
<dbReference type="InterPro" id="IPR012763">
    <property type="entry name" value="DNA_pol_III_sug/sutau_N"/>
</dbReference>
<dbReference type="Gene3D" id="1.10.8.60">
    <property type="match status" value="1"/>
</dbReference>
<protein>
    <recommendedName>
        <fullName evidence="11">DNA polymerase III subunit gamma/tau</fullName>
        <ecNumber evidence="11">2.7.7.7</ecNumber>
    </recommendedName>
</protein>
<accession>A0A517QX60</accession>
<reference evidence="14 15" key="1">
    <citation type="submission" date="2019-02" db="EMBL/GenBank/DDBJ databases">
        <title>Deep-cultivation of Planctomycetes and their phenomic and genomic characterization uncovers novel biology.</title>
        <authorList>
            <person name="Wiegand S."/>
            <person name="Jogler M."/>
            <person name="Boedeker C."/>
            <person name="Pinto D."/>
            <person name="Vollmers J."/>
            <person name="Rivas-Marin E."/>
            <person name="Kohn T."/>
            <person name="Peeters S.H."/>
            <person name="Heuer A."/>
            <person name="Rast P."/>
            <person name="Oberbeckmann S."/>
            <person name="Bunk B."/>
            <person name="Jeske O."/>
            <person name="Meyerdierks A."/>
            <person name="Storesund J.E."/>
            <person name="Kallscheuer N."/>
            <person name="Luecker S."/>
            <person name="Lage O.M."/>
            <person name="Pohl T."/>
            <person name="Merkel B.J."/>
            <person name="Hornburger P."/>
            <person name="Mueller R.-W."/>
            <person name="Bruemmer F."/>
            <person name="Labrenz M."/>
            <person name="Spormann A.M."/>
            <person name="Op den Camp H."/>
            <person name="Overmann J."/>
            <person name="Amann R."/>
            <person name="Jetten M.S.M."/>
            <person name="Mascher T."/>
            <person name="Medema M.H."/>
            <person name="Devos D.P."/>
            <person name="Kaster A.-K."/>
            <person name="Ovreas L."/>
            <person name="Rohde M."/>
            <person name="Galperin M.Y."/>
            <person name="Jogler C."/>
        </authorList>
    </citation>
    <scope>NUCLEOTIDE SEQUENCE [LARGE SCALE GENOMIC DNA]</scope>
    <source>
        <strain evidence="14 15">Pan189</strain>
    </source>
</reference>
<dbReference type="PANTHER" id="PTHR11669">
    <property type="entry name" value="REPLICATION FACTOR C / DNA POLYMERASE III GAMMA-TAU SUBUNIT"/>
    <property type="match status" value="1"/>
</dbReference>
<evidence type="ECO:0000256" key="9">
    <source>
        <dbReference type="ARBA" id="ARBA00022932"/>
    </source>
</evidence>
<dbReference type="SUPFAM" id="SSF52540">
    <property type="entry name" value="P-loop containing nucleoside triphosphate hydrolases"/>
    <property type="match status" value="1"/>
</dbReference>
<evidence type="ECO:0000259" key="13">
    <source>
        <dbReference type="SMART" id="SM00382"/>
    </source>
</evidence>
<dbReference type="InterPro" id="IPR050238">
    <property type="entry name" value="DNA_Rep/Repair_Clamp_Loader"/>
</dbReference>
<dbReference type="GO" id="GO:0006261">
    <property type="term" value="P:DNA-templated DNA replication"/>
    <property type="evidence" value="ECO:0007669"/>
    <property type="project" value="TreeGrafter"/>
</dbReference>
<proteinExistence type="inferred from homology"/>
<dbReference type="Pfam" id="PF12169">
    <property type="entry name" value="DNA_pol3_gamma3"/>
    <property type="match status" value="1"/>
</dbReference>
<evidence type="ECO:0000256" key="7">
    <source>
        <dbReference type="ARBA" id="ARBA00022833"/>
    </source>
</evidence>
<sequence length="623" mass="67887">MCLGPPFALAGNIRPNRSQRRANDDSDRSQLEEDHIQAFERALAKPNLIEADVEPSRHYTVLARRYRPQTFDEVVGQSHVAGALLNAIRKDRVAHAYLFTGARGVGKTSTARIFAKALNCPNVVDGVPCNDCDLCQAVSAGSDVDVIEIDGASNNGVEDVRSLRANVNVKSMRSRYKVYIIDEVHMLSRGAFNALLKTLEEPPPGVKFVFCTTEPTKVPDTIRSRCQRFDFGTVDTQKIVLRLKEIATAEGFEVEAEALELVARRAGGSMRDSQSLFDQLLAFGGDVISVADVNRLFGTASDDRLTALIAAAIESRPDNVLRELDEALVDGVQIGELIDQVVAYLRDLMLLAAGAETVGLSSVGESQRPALLTQAKTWGLDSVTAALQIAAEVKLRMARVAFGRTLVELALVRMASLGSLDDLGALIASLKNGEAVAVETSQNRIAAPAPPRKQPPQPAANEPGPQKKSDESVEKSPEVAPAGRDSTDFVRLQAGQEEQLKAQLVSESVDAIRAHLQTASIAILGPDHLELVFPKSYSFGRAYFDDPPNRARFEKHLESLTGKPVRVTARIDDSKTAEPPSNRSRPKGRSSRSELLKEIPDDPFLQDAVRVFDVREVRRLFDA</sequence>
<dbReference type="InterPro" id="IPR027417">
    <property type="entry name" value="P-loop_NTPase"/>
</dbReference>
<feature type="compositionally biased region" description="Pro residues" evidence="12">
    <location>
        <begin position="448"/>
        <end position="458"/>
    </location>
</feature>
<evidence type="ECO:0000256" key="8">
    <source>
        <dbReference type="ARBA" id="ARBA00022840"/>
    </source>
</evidence>
<comment type="subunit">
    <text evidence="11">DNA polymerase III contains a core (composed of alpha, epsilon and theta chains) that associates with a tau subunit. This core dimerizes to form the POLIII' complex. PolIII' associates with the gamma complex (composed of gamma, delta, delta', psi and chi chains) and with the beta chain to form the complete DNA polymerase III complex.</text>
</comment>
<feature type="region of interest" description="Disordered" evidence="12">
    <location>
        <begin position="569"/>
        <end position="596"/>
    </location>
</feature>
<feature type="compositionally biased region" description="Basic and acidic residues" evidence="12">
    <location>
        <begin position="21"/>
        <end position="31"/>
    </location>
</feature>
<keyword evidence="5" id="KW-0479">Metal-binding</keyword>
<evidence type="ECO:0000256" key="12">
    <source>
        <dbReference type="SAM" id="MobiDB-lite"/>
    </source>
</evidence>
<dbReference type="Gene3D" id="1.20.272.10">
    <property type="match status" value="1"/>
</dbReference>
<dbReference type="InterPro" id="IPR003593">
    <property type="entry name" value="AAA+_ATPase"/>
</dbReference>
<feature type="domain" description="AAA+ ATPase" evidence="13">
    <location>
        <begin position="93"/>
        <end position="235"/>
    </location>
</feature>
<evidence type="ECO:0000256" key="2">
    <source>
        <dbReference type="ARBA" id="ARBA00022679"/>
    </source>
</evidence>
<dbReference type="Pfam" id="PF13177">
    <property type="entry name" value="DNA_pol3_delta2"/>
    <property type="match status" value="1"/>
</dbReference>
<evidence type="ECO:0000256" key="6">
    <source>
        <dbReference type="ARBA" id="ARBA00022741"/>
    </source>
</evidence>
<dbReference type="PANTHER" id="PTHR11669:SF0">
    <property type="entry name" value="PROTEIN STICHEL-LIKE 2"/>
    <property type="match status" value="1"/>
</dbReference>
<organism evidence="14 15">
    <name type="scientific">Stratiformator vulcanicus</name>
    <dbReference type="NCBI Taxonomy" id="2527980"/>
    <lineage>
        <taxon>Bacteria</taxon>
        <taxon>Pseudomonadati</taxon>
        <taxon>Planctomycetota</taxon>
        <taxon>Planctomycetia</taxon>
        <taxon>Planctomycetales</taxon>
        <taxon>Planctomycetaceae</taxon>
        <taxon>Stratiformator</taxon>
    </lineage>
</organism>
<dbReference type="InterPro" id="IPR008921">
    <property type="entry name" value="DNA_pol3_clamp-load_cplx_C"/>
</dbReference>
<dbReference type="Pfam" id="PF22608">
    <property type="entry name" value="DNAX_ATPase_lid"/>
    <property type="match status" value="1"/>
</dbReference>
<dbReference type="CDD" id="cd00009">
    <property type="entry name" value="AAA"/>
    <property type="match status" value="1"/>
</dbReference>
<keyword evidence="6 11" id="KW-0547">Nucleotide-binding</keyword>
<dbReference type="InterPro" id="IPR045085">
    <property type="entry name" value="HLD_clamp_pol_III_gamma_tau"/>
</dbReference>
<comment type="function">
    <text evidence="11">DNA polymerase III is a complex, multichain enzyme responsible for most of the replicative synthesis in bacteria. This DNA polymerase also exhibits 3' to 5' exonuclease activity.</text>
</comment>
<evidence type="ECO:0000256" key="5">
    <source>
        <dbReference type="ARBA" id="ARBA00022723"/>
    </source>
</evidence>
<dbReference type="GO" id="GO:0003677">
    <property type="term" value="F:DNA binding"/>
    <property type="evidence" value="ECO:0007669"/>
    <property type="project" value="InterPro"/>
</dbReference>
<keyword evidence="3 11" id="KW-0548">Nucleotidyltransferase</keyword>
<dbReference type="Gene3D" id="3.40.50.300">
    <property type="entry name" value="P-loop containing nucleotide triphosphate hydrolases"/>
    <property type="match status" value="1"/>
</dbReference>
<evidence type="ECO:0000256" key="11">
    <source>
        <dbReference type="RuleBase" id="RU364063"/>
    </source>
</evidence>
<dbReference type="KEGG" id="svp:Pan189_06000"/>